<dbReference type="GO" id="GO:0016491">
    <property type="term" value="F:oxidoreductase activity"/>
    <property type="evidence" value="ECO:0007669"/>
    <property type="project" value="UniProtKB-KW"/>
</dbReference>
<dbReference type="Pfam" id="PF13561">
    <property type="entry name" value="adh_short_C2"/>
    <property type="match status" value="1"/>
</dbReference>
<dbReference type="Gene3D" id="3.40.50.720">
    <property type="entry name" value="NAD(P)-binding Rossmann-like Domain"/>
    <property type="match status" value="1"/>
</dbReference>
<dbReference type="CDD" id="cd05233">
    <property type="entry name" value="SDR_c"/>
    <property type="match status" value="1"/>
</dbReference>
<dbReference type="InterPro" id="IPR050259">
    <property type="entry name" value="SDR"/>
</dbReference>
<evidence type="ECO:0000256" key="2">
    <source>
        <dbReference type="ARBA" id="ARBA00023002"/>
    </source>
</evidence>
<keyword evidence="4" id="KW-1185">Reference proteome</keyword>
<name>A0A5E4RCJ8_9BURK</name>
<organism evidence="3 4">
    <name type="scientific">Pandoraea anhela</name>
    <dbReference type="NCBI Taxonomy" id="2508295"/>
    <lineage>
        <taxon>Bacteria</taxon>
        <taxon>Pseudomonadati</taxon>
        <taxon>Pseudomonadota</taxon>
        <taxon>Betaproteobacteria</taxon>
        <taxon>Burkholderiales</taxon>
        <taxon>Burkholderiaceae</taxon>
        <taxon>Pandoraea</taxon>
    </lineage>
</organism>
<evidence type="ECO:0000313" key="3">
    <source>
        <dbReference type="EMBL" id="VVD61106.1"/>
    </source>
</evidence>
<dbReference type="PANTHER" id="PTHR42879:SF2">
    <property type="entry name" value="3-OXOACYL-[ACYL-CARRIER-PROTEIN] REDUCTASE FABG"/>
    <property type="match status" value="1"/>
</dbReference>
<dbReference type="InterPro" id="IPR036291">
    <property type="entry name" value="NAD(P)-bd_dom_sf"/>
</dbReference>
<dbReference type="InterPro" id="IPR002347">
    <property type="entry name" value="SDR_fam"/>
</dbReference>
<dbReference type="EMBL" id="CABPSB010000001">
    <property type="protein sequence ID" value="VVD61106.1"/>
    <property type="molecule type" value="Genomic_DNA"/>
</dbReference>
<evidence type="ECO:0000256" key="1">
    <source>
        <dbReference type="ARBA" id="ARBA00006484"/>
    </source>
</evidence>
<protein>
    <submittedName>
        <fullName evidence="3">3-oxoacyl-ACP reductase</fullName>
    </submittedName>
</protein>
<dbReference type="AlphaFoldDB" id="A0A5E4RCJ8"/>
<gene>
    <name evidence="3" type="ORF">PAN31108_00116</name>
</gene>
<keyword evidence="2" id="KW-0560">Oxidoreductase</keyword>
<dbReference type="PANTHER" id="PTHR42879">
    <property type="entry name" value="3-OXOACYL-(ACYL-CARRIER-PROTEIN) REDUCTASE"/>
    <property type="match status" value="1"/>
</dbReference>
<accession>A0A5E4RCJ8</accession>
<reference evidence="3 4" key="1">
    <citation type="submission" date="2019-08" db="EMBL/GenBank/DDBJ databases">
        <authorList>
            <person name="Peeters C."/>
        </authorList>
    </citation>
    <scope>NUCLEOTIDE SEQUENCE [LARGE SCALE GENOMIC DNA]</scope>
    <source>
        <strain evidence="3 4">LMG 31108</strain>
    </source>
</reference>
<proteinExistence type="inferred from homology"/>
<evidence type="ECO:0000313" key="4">
    <source>
        <dbReference type="Proteomes" id="UP000406256"/>
    </source>
</evidence>
<dbReference type="PRINTS" id="PR00080">
    <property type="entry name" value="SDRFAMILY"/>
</dbReference>
<dbReference type="FunFam" id="3.40.50.720:FF:000173">
    <property type="entry name" value="3-oxoacyl-[acyl-carrier protein] reductase"/>
    <property type="match status" value="1"/>
</dbReference>
<dbReference type="Proteomes" id="UP000406256">
    <property type="component" value="Unassembled WGS sequence"/>
</dbReference>
<dbReference type="OrthoDB" id="9806974at2"/>
<comment type="similarity">
    <text evidence="1">Belongs to the short-chain dehydrogenases/reductases (SDR) family.</text>
</comment>
<dbReference type="RefSeq" id="WP_150666974.1">
    <property type="nucleotide sequence ID" value="NZ_CABPSB010000001.1"/>
</dbReference>
<sequence length="276" mass="28603">MSKSNRTVIITGATSGIGLGLAQAFLRDGFNVVGTGRSDARLAQTAAVLDAGERFLPVAGDVADPAAATAAFAKAIEAYGHVDVLINNAGIFAAKPFVDFTPDEIETQIATNLKGTLYFSQAAARHMSGRGSGRIVNVTASLAMQANSGVPALLAAVLKGGMNQATKALALELAPFGVTVNAVAPGVVNTPMHAPETHDALGKMHPLGRIAEVEDIAQAVRYLVENDYVTGTILPVDGGYAAGRAVSKVKGVRYAIRQHPHHAGRQYRRAKGSGHS</sequence>
<dbReference type="PRINTS" id="PR00081">
    <property type="entry name" value="GDHRDH"/>
</dbReference>
<dbReference type="SUPFAM" id="SSF51735">
    <property type="entry name" value="NAD(P)-binding Rossmann-fold domains"/>
    <property type="match status" value="1"/>
</dbReference>